<dbReference type="SUPFAM" id="SSF55785">
    <property type="entry name" value="PYP-like sensor domain (PAS domain)"/>
    <property type="match status" value="1"/>
</dbReference>
<dbReference type="Pfam" id="PF13188">
    <property type="entry name" value="PAS_8"/>
    <property type="match status" value="1"/>
</dbReference>
<feature type="transmembrane region" description="Helical" evidence="1">
    <location>
        <begin position="161"/>
        <end position="182"/>
    </location>
</feature>
<dbReference type="EMBL" id="JBHSLU010000007">
    <property type="protein sequence ID" value="MFC5504327.1"/>
    <property type="molecule type" value="Genomic_DNA"/>
</dbReference>
<evidence type="ECO:0000313" key="5">
    <source>
        <dbReference type="Proteomes" id="UP001596060"/>
    </source>
</evidence>
<dbReference type="CDD" id="cd01949">
    <property type="entry name" value="GGDEF"/>
    <property type="match status" value="1"/>
</dbReference>
<dbReference type="SMART" id="SM00052">
    <property type="entry name" value="EAL"/>
    <property type="match status" value="1"/>
</dbReference>
<dbReference type="InterPro" id="IPR001633">
    <property type="entry name" value="EAL_dom"/>
</dbReference>
<evidence type="ECO:0000259" key="2">
    <source>
        <dbReference type="PROSITE" id="PS50883"/>
    </source>
</evidence>
<feature type="transmembrane region" description="Helical" evidence="1">
    <location>
        <begin position="138"/>
        <end position="155"/>
    </location>
</feature>
<dbReference type="InterPro" id="IPR000160">
    <property type="entry name" value="GGDEF_dom"/>
</dbReference>
<dbReference type="SUPFAM" id="SSF55073">
    <property type="entry name" value="Nucleotide cyclase"/>
    <property type="match status" value="1"/>
</dbReference>
<gene>
    <name evidence="4" type="ORF">ACFPN9_03560</name>
</gene>
<dbReference type="InterPro" id="IPR035965">
    <property type="entry name" value="PAS-like_dom_sf"/>
</dbReference>
<dbReference type="PROSITE" id="PS50883">
    <property type="entry name" value="EAL"/>
    <property type="match status" value="1"/>
</dbReference>
<dbReference type="Pfam" id="PF00990">
    <property type="entry name" value="GGDEF"/>
    <property type="match status" value="1"/>
</dbReference>
<reference evidence="5" key="1">
    <citation type="journal article" date="2019" name="Int. J. Syst. Evol. Microbiol.">
        <title>The Global Catalogue of Microorganisms (GCM) 10K type strain sequencing project: providing services to taxonomists for standard genome sequencing and annotation.</title>
        <authorList>
            <consortium name="The Broad Institute Genomics Platform"/>
            <consortium name="The Broad Institute Genome Sequencing Center for Infectious Disease"/>
            <person name="Wu L."/>
            <person name="Ma J."/>
        </authorList>
    </citation>
    <scope>NUCLEOTIDE SEQUENCE [LARGE SCALE GENOMIC DNA]</scope>
    <source>
        <strain evidence="5">CCUG 43117</strain>
    </source>
</reference>
<keyword evidence="1" id="KW-0812">Transmembrane</keyword>
<dbReference type="SMART" id="SM00267">
    <property type="entry name" value="GGDEF"/>
    <property type="match status" value="1"/>
</dbReference>
<organism evidence="4 5">
    <name type="scientific">Bosea massiliensis</name>
    <dbReference type="NCBI Taxonomy" id="151419"/>
    <lineage>
        <taxon>Bacteria</taxon>
        <taxon>Pseudomonadati</taxon>
        <taxon>Pseudomonadota</taxon>
        <taxon>Alphaproteobacteria</taxon>
        <taxon>Hyphomicrobiales</taxon>
        <taxon>Boseaceae</taxon>
        <taxon>Bosea</taxon>
    </lineage>
</organism>
<dbReference type="PANTHER" id="PTHR44757:SF2">
    <property type="entry name" value="BIOFILM ARCHITECTURE MAINTENANCE PROTEIN MBAA"/>
    <property type="match status" value="1"/>
</dbReference>
<dbReference type="RefSeq" id="WP_066716642.1">
    <property type="nucleotide sequence ID" value="NZ_JBHSLU010000007.1"/>
</dbReference>
<protein>
    <submittedName>
        <fullName evidence="4">Bifunctional diguanylate cyclase/phosphodiesterase</fullName>
    </submittedName>
</protein>
<keyword evidence="1" id="KW-0472">Membrane</keyword>
<dbReference type="Gene3D" id="3.30.70.270">
    <property type="match status" value="1"/>
</dbReference>
<dbReference type="InterPro" id="IPR029787">
    <property type="entry name" value="Nucleotide_cyclase"/>
</dbReference>
<evidence type="ECO:0000259" key="3">
    <source>
        <dbReference type="PROSITE" id="PS50887"/>
    </source>
</evidence>
<dbReference type="Proteomes" id="UP001596060">
    <property type="component" value="Unassembled WGS sequence"/>
</dbReference>
<feature type="domain" description="EAL" evidence="2">
    <location>
        <begin position="502"/>
        <end position="757"/>
    </location>
</feature>
<feature type="transmembrane region" description="Helical" evidence="1">
    <location>
        <begin position="60"/>
        <end position="81"/>
    </location>
</feature>
<feature type="domain" description="GGDEF" evidence="3">
    <location>
        <begin position="360"/>
        <end position="493"/>
    </location>
</feature>
<dbReference type="Gene3D" id="3.30.450.20">
    <property type="entry name" value="PAS domain"/>
    <property type="match status" value="1"/>
</dbReference>
<evidence type="ECO:0000256" key="1">
    <source>
        <dbReference type="SAM" id="Phobius"/>
    </source>
</evidence>
<feature type="transmembrane region" description="Helical" evidence="1">
    <location>
        <begin position="90"/>
        <end position="109"/>
    </location>
</feature>
<name>A0ABW0NW99_9HYPH</name>
<dbReference type="PANTHER" id="PTHR44757">
    <property type="entry name" value="DIGUANYLATE CYCLASE DGCP"/>
    <property type="match status" value="1"/>
</dbReference>
<dbReference type="CDD" id="cd00130">
    <property type="entry name" value="PAS"/>
    <property type="match status" value="1"/>
</dbReference>
<dbReference type="InterPro" id="IPR043128">
    <property type="entry name" value="Rev_trsase/Diguanyl_cyclase"/>
</dbReference>
<dbReference type="Pfam" id="PF00563">
    <property type="entry name" value="EAL"/>
    <property type="match status" value="1"/>
</dbReference>
<feature type="transmembrane region" description="Helical" evidence="1">
    <location>
        <begin position="35"/>
        <end position="54"/>
    </location>
</feature>
<dbReference type="PROSITE" id="PS50887">
    <property type="entry name" value="GGDEF"/>
    <property type="match status" value="1"/>
</dbReference>
<keyword evidence="1" id="KW-1133">Transmembrane helix</keyword>
<dbReference type="Gene3D" id="3.20.20.450">
    <property type="entry name" value="EAL domain"/>
    <property type="match status" value="1"/>
</dbReference>
<proteinExistence type="predicted"/>
<comment type="caution">
    <text evidence="4">The sequence shown here is derived from an EMBL/GenBank/DDBJ whole genome shotgun (WGS) entry which is preliminary data.</text>
</comment>
<keyword evidence="5" id="KW-1185">Reference proteome</keyword>
<dbReference type="InterPro" id="IPR000014">
    <property type="entry name" value="PAS"/>
</dbReference>
<dbReference type="CDD" id="cd01948">
    <property type="entry name" value="EAL"/>
    <property type="match status" value="1"/>
</dbReference>
<sequence length="772" mass="82930">MGGDRLKFGGEFRDAAMEHAFTAARLDETLRQCRLLFLLSAVLNTLFLVSDWRFVGTPHFFVAVPARLCVVAFSLICFLLVRRATGVGRALGATLLWQATTAVAVAFLVSSRSDLALFVVLLLPSIFYLVAPTPFRFTLLMGMGASVLMLVGYLGRGPYPSTLLGLVLVLVMLNFALSLVVIHANRLRRLEWLATRSERTAREALEASQALLERVFMAVPIPLVVTAVDDGRYLRANEAAIRYLGTPGAVDLAGRTIVDSISLDDRRRAIAELRASSRIEALEVPLRDGQGRMREAVITAASVPVGQGQGFAAGIVDVTERNAAAAHMRWQATHDALTGLPNRLMFQDVLTEALARRGEGCVAVFLIDLDDFKSINDTLGHDVGDRLLVSVGELLTAALAPGDRVARLGGDEFVVVAPLPPGPETAAAKARHLLQALQRSLPDLAIAGPMRASIGFALAPQHHDEAGELLKDADLALYRAKALGRNMAVAYEPAMREAMNARVEICGAISEAVAQGRILPFYQPQIDLGSGAVDGLEVLARWDHPERGILPAGAFLLALQDPETARQIGEAVLRQVLADCRGWRDAGVTVPRIWLNLAPGVFRDPLFADGLLERLRSAGLPPTQFGVEVTENVLLTRQGDQAGPALYRLRGAGISVALDDFGTGYASLTHLRRFPVDVVKIDRSFVARIGEQGEDAAIVRAVVALTAELGLDVVAEGIETLPQQEFLRAHRCCFGQGFLYAPAVAARDVSALLAKPDLRPAADAGQGGVVPA</sequence>
<evidence type="ECO:0000313" key="4">
    <source>
        <dbReference type="EMBL" id="MFC5504327.1"/>
    </source>
</evidence>
<dbReference type="NCBIfam" id="TIGR00254">
    <property type="entry name" value="GGDEF"/>
    <property type="match status" value="1"/>
</dbReference>
<accession>A0ABW0NW99</accession>
<dbReference type="SUPFAM" id="SSF141868">
    <property type="entry name" value="EAL domain-like"/>
    <property type="match status" value="1"/>
</dbReference>
<dbReference type="InterPro" id="IPR052155">
    <property type="entry name" value="Biofilm_reg_signaling"/>
</dbReference>
<dbReference type="InterPro" id="IPR035919">
    <property type="entry name" value="EAL_sf"/>
</dbReference>